<dbReference type="Pfam" id="PF00459">
    <property type="entry name" value="Inositol_P"/>
    <property type="match status" value="1"/>
</dbReference>
<dbReference type="PANTHER" id="PTHR20854:SF4">
    <property type="entry name" value="INOSITOL-1-MONOPHOSPHATASE-RELATED"/>
    <property type="match status" value="1"/>
</dbReference>
<dbReference type="InterPro" id="IPR000760">
    <property type="entry name" value="Inositol_monophosphatase-like"/>
</dbReference>
<evidence type="ECO:0000313" key="2">
    <source>
        <dbReference type="EMBL" id="NYE69788.1"/>
    </source>
</evidence>
<dbReference type="GO" id="GO:0008934">
    <property type="term" value="F:inositol monophosphate 1-phosphatase activity"/>
    <property type="evidence" value="ECO:0007669"/>
    <property type="project" value="TreeGrafter"/>
</dbReference>
<feature type="binding site" evidence="1">
    <location>
        <position position="94"/>
    </location>
    <ligand>
        <name>Mg(2+)</name>
        <dbReference type="ChEBI" id="CHEBI:18420"/>
        <label>1</label>
        <note>catalytic</note>
    </ligand>
</feature>
<dbReference type="Gene3D" id="3.30.540.10">
    <property type="entry name" value="Fructose-1,6-Bisphosphatase, subunit A, domain 1"/>
    <property type="match status" value="1"/>
</dbReference>
<gene>
    <name evidence="2" type="ORF">BKA15_001117</name>
</gene>
<dbReference type="GO" id="GO:0007165">
    <property type="term" value="P:signal transduction"/>
    <property type="evidence" value="ECO:0007669"/>
    <property type="project" value="TreeGrafter"/>
</dbReference>
<accession>A0A7Y9I459</accession>
<dbReference type="EC" id="3.1.3.25" evidence="2"/>
<feature type="binding site" evidence="1">
    <location>
        <position position="215"/>
    </location>
    <ligand>
        <name>Mg(2+)</name>
        <dbReference type="ChEBI" id="CHEBI:18420"/>
        <label>1</label>
        <note>catalytic</note>
    </ligand>
</feature>
<dbReference type="GO" id="GO:0046872">
    <property type="term" value="F:metal ion binding"/>
    <property type="evidence" value="ECO:0007669"/>
    <property type="project" value="UniProtKB-KW"/>
</dbReference>
<dbReference type="EMBL" id="JACCBU010000001">
    <property type="protein sequence ID" value="NYE69788.1"/>
    <property type="molecule type" value="Genomic_DNA"/>
</dbReference>
<keyword evidence="3" id="KW-1185">Reference proteome</keyword>
<dbReference type="Gene3D" id="3.40.190.80">
    <property type="match status" value="1"/>
</dbReference>
<evidence type="ECO:0000256" key="1">
    <source>
        <dbReference type="PIRSR" id="PIRSR600760-2"/>
    </source>
</evidence>
<organism evidence="2 3">
    <name type="scientific">Microlunatus parietis</name>
    <dbReference type="NCBI Taxonomy" id="682979"/>
    <lineage>
        <taxon>Bacteria</taxon>
        <taxon>Bacillati</taxon>
        <taxon>Actinomycetota</taxon>
        <taxon>Actinomycetes</taxon>
        <taxon>Propionibacteriales</taxon>
        <taxon>Propionibacteriaceae</taxon>
        <taxon>Microlunatus</taxon>
    </lineage>
</organism>
<dbReference type="SUPFAM" id="SSF56655">
    <property type="entry name" value="Carbohydrate phosphatase"/>
    <property type="match status" value="1"/>
</dbReference>
<dbReference type="RefSeq" id="WP_179748776.1">
    <property type="nucleotide sequence ID" value="NZ_JACCBU010000001.1"/>
</dbReference>
<evidence type="ECO:0000313" key="3">
    <source>
        <dbReference type="Proteomes" id="UP000569914"/>
    </source>
</evidence>
<keyword evidence="1" id="KW-0479">Metal-binding</keyword>
<dbReference type="Proteomes" id="UP000569914">
    <property type="component" value="Unassembled WGS sequence"/>
</dbReference>
<proteinExistence type="predicted"/>
<dbReference type="AlphaFoldDB" id="A0A7Y9I459"/>
<reference evidence="2 3" key="1">
    <citation type="submission" date="2020-07" db="EMBL/GenBank/DDBJ databases">
        <title>Sequencing the genomes of 1000 actinobacteria strains.</title>
        <authorList>
            <person name="Klenk H.-P."/>
        </authorList>
    </citation>
    <scope>NUCLEOTIDE SEQUENCE [LARGE SCALE GENOMIC DNA]</scope>
    <source>
        <strain evidence="2 3">DSM 22083</strain>
    </source>
</reference>
<feature type="binding site" evidence="1">
    <location>
        <position position="91"/>
    </location>
    <ligand>
        <name>Mg(2+)</name>
        <dbReference type="ChEBI" id="CHEBI:18420"/>
        <label>1</label>
        <note>catalytic</note>
    </ligand>
</feature>
<name>A0A7Y9I459_9ACTN</name>
<feature type="binding site" evidence="1">
    <location>
        <position position="75"/>
    </location>
    <ligand>
        <name>Mg(2+)</name>
        <dbReference type="ChEBI" id="CHEBI:18420"/>
        <label>1</label>
        <note>catalytic</note>
    </ligand>
</feature>
<comment type="cofactor">
    <cofactor evidence="1">
        <name>Mg(2+)</name>
        <dbReference type="ChEBI" id="CHEBI:18420"/>
    </cofactor>
</comment>
<comment type="caution">
    <text evidence="2">The sequence shown here is derived from an EMBL/GenBank/DDBJ whole genome shotgun (WGS) entry which is preliminary data.</text>
</comment>
<keyword evidence="1" id="KW-0460">Magnesium</keyword>
<dbReference type="PANTHER" id="PTHR20854">
    <property type="entry name" value="INOSITOL MONOPHOSPHATASE"/>
    <property type="match status" value="1"/>
</dbReference>
<protein>
    <submittedName>
        <fullName evidence="2">Myo-inositol-1(Or 4)-monophosphatase</fullName>
        <ecNumber evidence="2">3.1.3.25</ecNumber>
    </submittedName>
</protein>
<keyword evidence="2" id="KW-0378">Hydrolase</keyword>
<sequence length="268" mass="28226">MTADLVLGDVHPALADTCRAAFEALAEAQQRYGRAELSAETRMGADGTPTMLIDDLVEQRILAAARTHGINVLSEEAGFVDLGSALTLVVDPVDGSANAAAGVPLSCYSAALLEDGKPIEALTCWLETGRSIAARVGEPAPYRTSGARRLAGQALSMLRPKHGARGDTAETWMQLCRRAGRVRILSSSCLEAMLVATGAVDAFADPGSDTHRLVDLAAAMVIMPIAGGHVCDAFGRPLEFDHDLTRRYSGVVAATRELADEIVEVINS</sequence>
<dbReference type="GO" id="GO:0006020">
    <property type="term" value="P:inositol metabolic process"/>
    <property type="evidence" value="ECO:0007669"/>
    <property type="project" value="TreeGrafter"/>
</dbReference>